<dbReference type="EMBL" id="MRCC01000008">
    <property type="protein sequence ID" value="OKH26376.1"/>
    <property type="molecule type" value="Genomic_DNA"/>
</dbReference>
<evidence type="ECO:0000313" key="3">
    <source>
        <dbReference type="Proteomes" id="UP000185984"/>
    </source>
</evidence>
<protein>
    <submittedName>
        <fullName evidence="2">Uncharacterized protein</fullName>
    </submittedName>
</protein>
<dbReference type="AlphaFoldDB" id="A0A1U7HS11"/>
<gene>
    <name evidence="2" type="ORF">NIES1031_11505</name>
</gene>
<organism evidence="2 3">
    <name type="scientific">Chroogloeocystis siderophila 5.2 s.c.1</name>
    <dbReference type="NCBI Taxonomy" id="247279"/>
    <lineage>
        <taxon>Bacteria</taxon>
        <taxon>Bacillati</taxon>
        <taxon>Cyanobacteriota</taxon>
        <taxon>Cyanophyceae</taxon>
        <taxon>Oscillatoriophycideae</taxon>
        <taxon>Chroococcales</taxon>
        <taxon>Chroococcaceae</taxon>
        <taxon>Chroogloeocystis</taxon>
    </lineage>
</organism>
<comment type="caution">
    <text evidence="2">The sequence shown here is derived from an EMBL/GenBank/DDBJ whole genome shotgun (WGS) entry which is preliminary data.</text>
</comment>
<evidence type="ECO:0000313" key="2">
    <source>
        <dbReference type="EMBL" id="OKH26376.1"/>
    </source>
</evidence>
<sequence>MLAQLFFARYPTGNLLSELVEIYQGKFVVQVAVQIDGTTRVTGMAAAETIELAEDQARDRALQVLMQPAAMTPVEPSLRLSLADTTSQQPEAIESDSFPSPRPATNVDSEGDRVALDPPSQVTTSNLDLDLSSDESDNQHRAWNNVTPLSRVRSQDFQLETADDVIMGSSPIDLSDALLKIDVLLKRLGWSAEHESEYLERTYKKRSRQFLTETEVVEFQDYLELLAKTGDEMKRLKWSMQKGRDYLLQTYNKRKRTLLTYQELLEFLQYLESQPSPQESVT</sequence>
<dbReference type="STRING" id="247279.NIES1031_11505"/>
<accession>A0A1U7HS11</accession>
<reference evidence="2 3" key="1">
    <citation type="submission" date="2016-11" db="EMBL/GenBank/DDBJ databases">
        <title>Draft Genome Sequences of Nine Cyanobacterial Strains from Diverse Habitats.</title>
        <authorList>
            <person name="Zhu T."/>
            <person name="Hou S."/>
            <person name="Lu X."/>
            <person name="Hess W.R."/>
        </authorList>
    </citation>
    <scope>NUCLEOTIDE SEQUENCE [LARGE SCALE GENOMIC DNA]</scope>
    <source>
        <strain evidence="2 3">5.2 s.c.1</strain>
    </source>
</reference>
<proteinExistence type="predicted"/>
<dbReference type="OrthoDB" id="482635at2"/>
<dbReference type="Proteomes" id="UP000185984">
    <property type="component" value="Unassembled WGS sequence"/>
</dbReference>
<name>A0A1U7HS11_9CHRO</name>
<dbReference type="RefSeq" id="WP_073549520.1">
    <property type="nucleotide sequence ID" value="NZ_CAWMVK010000042.1"/>
</dbReference>
<keyword evidence="3" id="KW-1185">Reference proteome</keyword>
<feature type="region of interest" description="Disordered" evidence="1">
    <location>
        <begin position="82"/>
        <end position="143"/>
    </location>
</feature>
<evidence type="ECO:0000256" key="1">
    <source>
        <dbReference type="SAM" id="MobiDB-lite"/>
    </source>
</evidence>